<protein>
    <submittedName>
        <fullName evidence="2">DUF817 domain-containing protein</fullName>
    </submittedName>
</protein>
<feature type="transmembrane region" description="Helical" evidence="1">
    <location>
        <begin position="251"/>
        <end position="268"/>
    </location>
</feature>
<dbReference type="RefSeq" id="WP_182015423.1">
    <property type="nucleotide sequence ID" value="NZ_CP055905.1"/>
</dbReference>
<proteinExistence type="predicted"/>
<dbReference type="PIRSF" id="PIRSF009141">
    <property type="entry name" value="UCP009141"/>
    <property type="match status" value="1"/>
</dbReference>
<feature type="transmembrane region" description="Helical" evidence="1">
    <location>
        <begin position="183"/>
        <end position="202"/>
    </location>
</feature>
<dbReference type="EMBL" id="CP055905">
    <property type="protein sequence ID" value="QMR43043.1"/>
    <property type="molecule type" value="Genomic_DNA"/>
</dbReference>
<gene>
    <name evidence="2" type="ORF">HV331_26530</name>
</gene>
<name>A0AAP9R297_KLEAE</name>
<reference evidence="3" key="1">
    <citation type="submission" date="2020-06" db="EMBL/GenBank/DDBJ databases">
        <title>REHAB project genomes.</title>
        <authorList>
            <person name="Shaw L.P."/>
        </authorList>
    </citation>
    <scope>NUCLEOTIDE SEQUENCE [LARGE SCALE GENOMIC DNA]</scope>
    <source>
        <strain evidence="3">RHBSTW-00938</strain>
        <plasmid evidence="3">prhbstw-00938_2</plasmid>
    </source>
</reference>
<keyword evidence="2" id="KW-0614">Plasmid</keyword>
<evidence type="ECO:0000313" key="3">
    <source>
        <dbReference type="Proteomes" id="UP000514462"/>
    </source>
</evidence>
<evidence type="ECO:0000313" key="2">
    <source>
        <dbReference type="EMBL" id="QMR43043.1"/>
    </source>
</evidence>
<dbReference type="Proteomes" id="UP000514462">
    <property type="component" value="Plasmid pRHBSTW-00938_2"/>
</dbReference>
<evidence type="ECO:0000256" key="1">
    <source>
        <dbReference type="SAM" id="Phobius"/>
    </source>
</evidence>
<accession>A0AAP9R297</accession>
<keyword evidence="1" id="KW-0812">Transmembrane</keyword>
<keyword evidence="1" id="KW-1133">Transmembrane helix</keyword>
<geneLocation type="plasmid" evidence="3">
    <name>prhbstw-00938_2</name>
</geneLocation>
<feature type="transmembrane region" description="Helical" evidence="1">
    <location>
        <begin position="209"/>
        <end position="231"/>
    </location>
</feature>
<keyword evidence="1" id="KW-0472">Membrane</keyword>
<organism evidence="2 3">
    <name type="scientific">Klebsiella aerogenes</name>
    <name type="common">Enterobacter aerogenes</name>
    <dbReference type="NCBI Taxonomy" id="548"/>
    <lineage>
        <taxon>Bacteria</taxon>
        <taxon>Pseudomonadati</taxon>
        <taxon>Pseudomonadota</taxon>
        <taxon>Gammaproteobacteria</taxon>
        <taxon>Enterobacterales</taxon>
        <taxon>Enterobacteriaceae</taxon>
        <taxon>Klebsiella/Raoultella group</taxon>
        <taxon>Klebsiella</taxon>
    </lineage>
</organism>
<dbReference type="Pfam" id="PF05675">
    <property type="entry name" value="DUF817"/>
    <property type="match status" value="1"/>
</dbReference>
<dbReference type="InterPro" id="IPR008535">
    <property type="entry name" value="DUF817"/>
</dbReference>
<feature type="transmembrane region" description="Helical" evidence="1">
    <location>
        <begin position="93"/>
        <end position="114"/>
    </location>
</feature>
<sequence>MNNRIDRFLIAPPAIQFEGVLRWGVEFLWFGIKELRACLFAGLFFLAIFCVPHTGIFGIARYDILLIIAVAIQFVMVATGLESWDELKAITLFHVLGFALELFKTSSAIGSWHYPEAGWSKIGGVPLFSGFMYAAVGSYLIQCWRLMDLKIRHHPPISFAVLLSVALYANFFTHHYITDYRWYIAAVALGMYARSTVIFTPYDRPYRMPLLVAFILIGFFIWLAENLGSFFGVWQYPNQIGAWATVHVGKWGAWSLLVMMTFTITLFLKDIKKRIHIAQW</sequence>
<feature type="transmembrane region" description="Helical" evidence="1">
    <location>
        <begin position="159"/>
        <end position="177"/>
    </location>
</feature>
<feature type="transmembrane region" description="Helical" evidence="1">
    <location>
        <begin position="37"/>
        <end position="58"/>
    </location>
</feature>
<feature type="transmembrane region" description="Helical" evidence="1">
    <location>
        <begin position="126"/>
        <end position="147"/>
    </location>
</feature>
<feature type="transmembrane region" description="Helical" evidence="1">
    <location>
        <begin position="64"/>
        <end position="81"/>
    </location>
</feature>
<dbReference type="AlphaFoldDB" id="A0AAP9R297"/>